<accession>A0AAE9ZD93</accession>
<evidence type="ECO:0000313" key="3">
    <source>
        <dbReference type="EMBL" id="WDI30832.1"/>
    </source>
</evidence>
<dbReference type="EMBL" id="CP118166">
    <property type="protein sequence ID" value="WDI30832.1"/>
    <property type="molecule type" value="Genomic_DNA"/>
</dbReference>
<dbReference type="KEGG" id="hfl:PUV54_12795"/>
<proteinExistence type="predicted"/>
<feature type="chain" id="PRO_5042017403" evidence="2">
    <location>
        <begin position="23"/>
        <end position="182"/>
    </location>
</feature>
<evidence type="ECO:0000256" key="2">
    <source>
        <dbReference type="SAM" id="SignalP"/>
    </source>
</evidence>
<keyword evidence="4" id="KW-1185">Reference proteome</keyword>
<evidence type="ECO:0000313" key="4">
    <source>
        <dbReference type="Proteomes" id="UP001214043"/>
    </source>
</evidence>
<dbReference type="Proteomes" id="UP001214043">
    <property type="component" value="Chromosome"/>
</dbReference>
<reference evidence="3" key="1">
    <citation type="submission" date="2023-02" db="EMBL/GenBank/DDBJ databases">
        <title>Genome sequence of Hyphococcus flavus.</title>
        <authorList>
            <person name="Rong J.-C."/>
            <person name="Zhao Q."/>
            <person name="Yi M."/>
            <person name="Wu J.-Y."/>
        </authorList>
    </citation>
    <scope>NUCLEOTIDE SEQUENCE</scope>
    <source>
        <strain evidence="3">MCCC 1K03223</strain>
    </source>
</reference>
<dbReference type="AlphaFoldDB" id="A0AAE9ZD93"/>
<keyword evidence="2" id="KW-0732">Signal</keyword>
<organism evidence="3 4">
    <name type="scientific">Hyphococcus flavus</name>
    <dbReference type="NCBI Taxonomy" id="1866326"/>
    <lineage>
        <taxon>Bacteria</taxon>
        <taxon>Pseudomonadati</taxon>
        <taxon>Pseudomonadota</taxon>
        <taxon>Alphaproteobacteria</taxon>
        <taxon>Parvularculales</taxon>
        <taxon>Parvularculaceae</taxon>
        <taxon>Hyphococcus</taxon>
    </lineage>
</organism>
<protein>
    <submittedName>
        <fullName evidence="3">Uncharacterized protein</fullName>
    </submittedName>
</protein>
<evidence type="ECO:0000256" key="1">
    <source>
        <dbReference type="SAM" id="MobiDB-lite"/>
    </source>
</evidence>
<feature type="signal peptide" evidence="2">
    <location>
        <begin position="1"/>
        <end position="22"/>
    </location>
</feature>
<name>A0AAE9ZD93_9PROT</name>
<feature type="compositionally biased region" description="Polar residues" evidence="1">
    <location>
        <begin position="30"/>
        <end position="40"/>
    </location>
</feature>
<gene>
    <name evidence="3" type="ORF">PUV54_12795</name>
</gene>
<dbReference type="RefSeq" id="WP_274492654.1">
    <property type="nucleotide sequence ID" value="NZ_CP118166.1"/>
</dbReference>
<sequence>MKRFAYAAAALISAAAALPATAAETGRGEPTTQPPGNTWQPKPIYGVDPSKNYRLRAQGFLLTPYTLSGPARTYAHVLVLDENGRPVTNLTPSYVEGPDSPFRVQYVTSSGFRCEPLGNDGGTHNESGVTPGLYRISARITREDGQGHCSLGNGHAIMLYVSLLDDKGKAIAADTIRLVAYD</sequence>
<feature type="region of interest" description="Disordered" evidence="1">
    <location>
        <begin position="23"/>
        <end position="44"/>
    </location>
</feature>